<dbReference type="RefSeq" id="WP_212398481.1">
    <property type="nucleotide sequence ID" value="NZ_JAFCJH010000053.1"/>
</dbReference>
<accession>A0ABS5FVS2</accession>
<name>A0ABS5FVS2_9BRAD</name>
<protein>
    <submittedName>
        <fullName evidence="1">Uncharacterized protein</fullName>
    </submittedName>
</protein>
<evidence type="ECO:0000313" key="2">
    <source>
        <dbReference type="Proteomes" id="UP001315278"/>
    </source>
</evidence>
<reference evidence="2" key="1">
    <citation type="journal article" date="2021" name="ISME J.">
        <title>Evolutionary origin and ecological implication of a unique nif island in free-living Bradyrhizobium lineages.</title>
        <authorList>
            <person name="Tao J."/>
        </authorList>
    </citation>
    <scope>NUCLEOTIDE SEQUENCE [LARGE SCALE GENOMIC DNA]</scope>
    <source>
        <strain evidence="2">SZCCT0434</strain>
    </source>
</reference>
<comment type="caution">
    <text evidence="1">The sequence shown here is derived from an EMBL/GenBank/DDBJ whole genome shotgun (WGS) entry which is preliminary data.</text>
</comment>
<proteinExistence type="predicted"/>
<evidence type="ECO:0000313" key="1">
    <source>
        <dbReference type="EMBL" id="MBR0800371.1"/>
    </source>
</evidence>
<dbReference type="Proteomes" id="UP001315278">
    <property type="component" value="Unassembled WGS sequence"/>
</dbReference>
<keyword evidence="2" id="KW-1185">Reference proteome</keyword>
<organism evidence="1 2">
    <name type="scientific">Bradyrhizobium jicamae</name>
    <dbReference type="NCBI Taxonomy" id="280332"/>
    <lineage>
        <taxon>Bacteria</taxon>
        <taxon>Pseudomonadati</taxon>
        <taxon>Pseudomonadota</taxon>
        <taxon>Alphaproteobacteria</taxon>
        <taxon>Hyphomicrobiales</taxon>
        <taxon>Nitrobacteraceae</taxon>
        <taxon>Bradyrhizobium</taxon>
    </lineage>
</organism>
<gene>
    <name evidence="1" type="ORF">JQ615_33880</name>
</gene>
<dbReference type="EMBL" id="JAFCJH010000053">
    <property type="protein sequence ID" value="MBR0800371.1"/>
    <property type="molecule type" value="Genomic_DNA"/>
</dbReference>
<sequence>MAPYLRAIDKPAMHAQSSRWDHHFNLAPMPAGYETRQASLEAREDTPG</sequence>